<dbReference type="EMBL" id="BBSC01000006">
    <property type="protein sequence ID" value="GAM76703.1"/>
    <property type="molecule type" value="Genomic_DNA"/>
</dbReference>
<evidence type="ECO:0000313" key="3">
    <source>
        <dbReference type="EMBL" id="GAM76703.1"/>
    </source>
</evidence>
<reference evidence="3 4" key="2">
    <citation type="submission" date="2015-01" db="EMBL/GenBank/DDBJ databases">
        <authorList>
            <consortium name="NBRP consortium"/>
            <person name="Sawabe T."/>
            <person name="Meirelles P."/>
            <person name="Feng G."/>
            <person name="Sayaka M."/>
            <person name="Hattori M."/>
            <person name="Ohkuma M."/>
        </authorList>
    </citation>
    <scope>NUCLEOTIDE SEQUENCE [LARGE SCALE GENOMIC DNA]</scope>
    <source>
        <strain evidence="4">JCM 19241</strain>
    </source>
</reference>
<gene>
    <name evidence="3" type="ORF">JCM19241_4240</name>
</gene>
<protein>
    <submittedName>
        <fullName evidence="3">PQQ-dependent oxidoreductase</fullName>
    </submittedName>
</protein>
<dbReference type="PANTHER" id="PTHR19328:SF75">
    <property type="entry name" value="ALDOSE SUGAR DEHYDROGENASE YLII"/>
    <property type="match status" value="1"/>
</dbReference>
<reference evidence="3 4" key="1">
    <citation type="submission" date="2015-01" db="EMBL/GenBank/DDBJ databases">
        <title>Vibrio sp. C94 JCM 19241 whole genome shotgun sequence.</title>
        <authorList>
            <person name="Sawabe T."/>
            <person name="Meirelles P."/>
            <person name="Feng G."/>
            <person name="Sayaka M."/>
            <person name="Hattori M."/>
            <person name="Ohkuma M."/>
        </authorList>
    </citation>
    <scope>NUCLEOTIDE SEQUENCE [LARGE SCALE GENOMIC DNA]</scope>
    <source>
        <strain evidence="4">JCM 19241</strain>
    </source>
</reference>
<dbReference type="InterPro" id="IPR011042">
    <property type="entry name" value="6-blade_b-propeller_TolB-like"/>
</dbReference>
<dbReference type="InterPro" id="IPR012938">
    <property type="entry name" value="Glc/Sorbosone_DH"/>
</dbReference>
<dbReference type="Gene3D" id="2.120.10.30">
    <property type="entry name" value="TolB, C-terminal domain"/>
    <property type="match status" value="1"/>
</dbReference>
<comment type="caution">
    <text evidence="3">The sequence shown here is derived from an EMBL/GenBank/DDBJ whole genome shotgun (WGS) entry which is preliminary data.</text>
</comment>
<keyword evidence="1" id="KW-0732">Signal</keyword>
<dbReference type="AlphaFoldDB" id="A0A0B8QNX4"/>
<accession>A0A0B8QNX4</accession>
<evidence type="ECO:0000259" key="2">
    <source>
        <dbReference type="Pfam" id="PF07995"/>
    </source>
</evidence>
<sequence>MKLNKLSLLGILGLGSFAAQGYELTQVGSGLLIPWSIEFVDKNTALISERNGSIVELNLDSGSKQVLFKPDNVEASGQGGLMDLAMHPKHPQTIYLTYSKGTSSGPKTTLASFHYQGGEVTDFKELYVSNTRSSSGRHFGSRIAIDDNDHIYFSIGDRGTRENGQDLQLDSGSILRLNGDGSAPKDNPFAKAKDGLDSIWSYGHRNPQGITFDKQTGQLWAIEHGPRGGDEINLIQKGANYGWPITSHGKEYWGPLKVGDAEHMEGIESPKLVYVPSIAPSGMVLYRGMNYPKLDGKLLAGALKLTHINVVEITGSNLNEKERLFEDLGERIRDIQVSPDDLIYFITDSGKVYRIEPEL</sequence>
<dbReference type="STRING" id="1481914.JCM19241_4240"/>
<feature type="signal peptide" evidence="1">
    <location>
        <begin position="1"/>
        <end position="21"/>
    </location>
</feature>
<dbReference type="PANTHER" id="PTHR19328">
    <property type="entry name" value="HEDGEHOG-INTERACTING PROTEIN"/>
    <property type="match status" value="1"/>
</dbReference>
<proteinExistence type="predicted"/>
<evidence type="ECO:0000313" key="4">
    <source>
        <dbReference type="Proteomes" id="UP000031666"/>
    </source>
</evidence>
<evidence type="ECO:0000256" key="1">
    <source>
        <dbReference type="SAM" id="SignalP"/>
    </source>
</evidence>
<feature type="domain" description="Glucose/Sorbosone dehydrogenase" evidence="2">
    <location>
        <begin position="33"/>
        <end position="353"/>
    </location>
</feature>
<dbReference type="InterPro" id="IPR011041">
    <property type="entry name" value="Quinoprot_gluc/sorb_DH_b-prop"/>
</dbReference>
<organism evidence="3 4">
    <name type="scientific">Vibrio ishigakensis</name>
    <dbReference type="NCBI Taxonomy" id="1481914"/>
    <lineage>
        <taxon>Bacteria</taxon>
        <taxon>Pseudomonadati</taxon>
        <taxon>Pseudomonadota</taxon>
        <taxon>Gammaproteobacteria</taxon>
        <taxon>Vibrionales</taxon>
        <taxon>Vibrionaceae</taxon>
        <taxon>Vibrio</taxon>
    </lineage>
</organism>
<name>A0A0B8QNX4_9VIBR</name>
<dbReference type="SUPFAM" id="SSF50952">
    <property type="entry name" value="Soluble quinoprotein glucose dehydrogenase"/>
    <property type="match status" value="1"/>
</dbReference>
<feature type="chain" id="PRO_5002137800" evidence="1">
    <location>
        <begin position="22"/>
        <end position="359"/>
    </location>
</feature>
<dbReference type="Proteomes" id="UP000031666">
    <property type="component" value="Unassembled WGS sequence"/>
</dbReference>
<dbReference type="Pfam" id="PF07995">
    <property type="entry name" value="GSDH"/>
    <property type="match status" value="1"/>
</dbReference>